<dbReference type="EMBL" id="MF446906">
    <property type="protein sequence ID" value="ATY75111.1"/>
    <property type="molecule type" value="Genomic_DNA"/>
</dbReference>
<reference evidence="2" key="1">
    <citation type="submission" date="2017-07" db="EMBL/GenBank/DDBJ databases">
        <authorList>
            <person name="Sun Z.S."/>
            <person name="Albrecht U."/>
            <person name="Echele G."/>
            <person name="Lee C.C."/>
        </authorList>
    </citation>
    <scope>NUCLEOTIDE SEQUENCE</scope>
    <source>
        <strain evidence="2">WStri</strain>
    </source>
</reference>
<keyword evidence="1" id="KW-0812">Transmembrane</keyword>
<name>A0A2H4TGF2_LAOST</name>
<accession>A0A2H4TGF2</accession>
<evidence type="ECO:0000313" key="2">
    <source>
        <dbReference type="EMBL" id="ATY75109.1"/>
    </source>
</evidence>
<keyword evidence="1" id="KW-0472">Membrane</keyword>
<dbReference type="AlphaFoldDB" id="A0A2H4TGF2"/>
<proteinExistence type="predicted"/>
<sequence length="75" mass="8763">MIEKVTHTSCFSQITAFARKDITYLRSSSVAIICQSMDNKCSTRRSAAFILYFFITFSSNVTSCIFYCCFYFIFW</sequence>
<evidence type="ECO:0000256" key="1">
    <source>
        <dbReference type="SAM" id="Phobius"/>
    </source>
</evidence>
<dbReference type="EMBL" id="MF446903">
    <property type="protein sequence ID" value="ATY75108.1"/>
    <property type="molecule type" value="Genomic_DNA"/>
</dbReference>
<dbReference type="EMBL" id="MF446904">
    <property type="protein sequence ID" value="ATY75109.1"/>
    <property type="molecule type" value="Genomic_DNA"/>
</dbReference>
<protein>
    <submittedName>
        <fullName evidence="2">HcpA</fullName>
    </submittedName>
</protein>
<gene>
    <name evidence="2" type="primary">hcpA</name>
</gene>
<feature type="transmembrane region" description="Helical" evidence="1">
    <location>
        <begin position="49"/>
        <end position="74"/>
    </location>
</feature>
<keyword evidence="1" id="KW-1133">Transmembrane helix</keyword>
<organism evidence="2">
    <name type="scientific">Laodelphax striatellus</name>
    <name type="common">Small brown planthopper</name>
    <name type="synonym">Delphax striatella</name>
    <dbReference type="NCBI Taxonomy" id="195883"/>
    <lineage>
        <taxon>Eukaryota</taxon>
        <taxon>Metazoa</taxon>
        <taxon>Ecdysozoa</taxon>
        <taxon>Arthropoda</taxon>
        <taxon>Hexapoda</taxon>
        <taxon>Insecta</taxon>
        <taxon>Pterygota</taxon>
        <taxon>Neoptera</taxon>
        <taxon>Paraneoptera</taxon>
        <taxon>Hemiptera</taxon>
        <taxon>Auchenorrhyncha</taxon>
        <taxon>Fulgoroidea</taxon>
        <taxon>Delphacidae</taxon>
        <taxon>Criomorphinae</taxon>
        <taxon>Laodelphax</taxon>
    </lineage>
</organism>
<dbReference type="EMBL" id="MF446905">
    <property type="protein sequence ID" value="ATY75110.1"/>
    <property type="molecule type" value="Genomic_DNA"/>
</dbReference>